<proteinExistence type="predicted"/>
<protein>
    <recommendedName>
        <fullName evidence="3">TonB C-terminal domain-containing protein</fullName>
    </recommendedName>
</protein>
<sequence>MSNLRLIFEDNLGNVTRQIPVTSKKAQVIQRFDTKRFEVVTDTSALEKDKIKFSTIADLDFDEMMNKSLPLGSFGTLKVVKEISAVPADIPVKQDGRRDLRASILLAFAFLLTIVSIQKFAPRESQKIDEQLKQEVVKIVQAKEQRRKTVAPTTNMMADQTATKMPTKRAELVKRSGALAALGSLRSGKQKGGLNLGAVNTTAGIGLGGNAGSGGVQTSLYGKGITSAALGTGGNVAGGGGYGTKGKGGGQAGYGSLSLVGSAGGAPVPLGAEAEVASGLDKSAIDEVIRRNIGQVRFCYEQALQGTPNLSGRVAMGFTIGGNGLVKTANVESSSMANKGVEDCITMRLKTWKFPLPQGGVDVKVTYPFVLRRQGQG</sequence>
<dbReference type="RefSeq" id="WP_061836689.1">
    <property type="nucleotide sequence ID" value="NZ_LUKE01000006.1"/>
</dbReference>
<dbReference type="EMBL" id="LUKE01000006">
    <property type="protein sequence ID" value="KYG61607.1"/>
    <property type="molecule type" value="Genomic_DNA"/>
</dbReference>
<name>A0A150WES1_BDEBC</name>
<evidence type="ECO:0000313" key="1">
    <source>
        <dbReference type="EMBL" id="KYG61607.1"/>
    </source>
</evidence>
<evidence type="ECO:0000313" key="2">
    <source>
        <dbReference type="Proteomes" id="UP000075320"/>
    </source>
</evidence>
<gene>
    <name evidence="1" type="ORF">AZI86_18050</name>
</gene>
<dbReference type="InterPro" id="IPR049806">
    <property type="entry name" value="MasK-like_C"/>
</dbReference>
<evidence type="ECO:0008006" key="3">
    <source>
        <dbReference type="Google" id="ProtNLM"/>
    </source>
</evidence>
<comment type="caution">
    <text evidence="1">The sequence shown here is derived from an EMBL/GenBank/DDBJ whole genome shotgun (WGS) entry which is preliminary data.</text>
</comment>
<dbReference type="NCBIfam" id="NF033768">
    <property type="entry name" value="myxo_SS_tail"/>
    <property type="match status" value="1"/>
</dbReference>
<organism evidence="1 2">
    <name type="scientific">Bdellovibrio bacteriovorus</name>
    <dbReference type="NCBI Taxonomy" id="959"/>
    <lineage>
        <taxon>Bacteria</taxon>
        <taxon>Pseudomonadati</taxon>
        <taxon>Bdellovibrionota</taxon>
        <taxon>Bdellovibrionia</taxon>
        <taxon>Bdellovibrionales</taxon>
        <taxon>Pseudobdellovibrionaceae</taxon>
        <taxon>Bdellovibrio</taxon>
    </lineage>
</organism>
<dbReference type="Proteomes" id="UP000075320">
    <property type="component" value="Unassembled WGS sequence"/>
</dbReference>
<dbReference type="OrthoDB" id="5290168at2"/>
<dbReference type="AlphaFoldDB" id="A0A150WES1"/>
<keyword evidence="2" id="KW-1185">Reference proteome</keyword>
<reference evidence="1 2" key="1">
    <citation type="submission" date="2016-03" db="EMBL/GenBank/DDBJ databases">
        <authorList>
            <person name="Ploux O."/>
        </authorList>
    </citation>
    <scope>NUCLEOTIDE SEQUENCE [LARGE SCALE GENOMIC DNA]</scope>
    <source>
        <strain evidence="1 2">R0</strain>
    </source>
</reference>
<accession>A0A150WES1</accession>